<keyword evidence="2" id="KW-0805">Transcription regulation</keyword>
<evidence type="ECO:0000313" key="8">
    <source>
        <dbReference type="Proteomes" id="UP000298484"/>
    </source>
</evidence>
<keyword evidence="8" id="KW-1185">Reference proteome</keyword>
<dbReference type="PANTHER" id="PTHR30055:SF226">
    <property type="entry name" value="HTH-TYPE TRANSCRIPTIONAL REGULATOR PKSA"/>
    <property type="match status" value="1"/>
</dbReference>
<protein>
    <submittedName>
        <fullName evidence="7">TetR/AcrR family transcriptional regulator</fullName>
    </submittedName>
</protein>
<dbReference type="SUPFAM" id="SSF46689">
    <property type="entry name" value="Homeodomain-like"/>
    <property type="match status" value="1"/>
</dbReference>
<dbReference type="InterPro" id="IPR009057">
    <property type="entry name" value="Homeodomain-like_sf"/>
</dbReference>
<dbReference type="Gene3D" id="1.10.357.10">
    <property type="entry name" value="Tetracycline Repressor, domain 2"/>
    <property type="match status" value="1"/>
</dbReference>
<evidence type="ECO:0000256" key="5">
    <source>
        <dbReference type="PROSITE-ProRule" id="PRU00335"/>
    </source>
</evidence>
<dbReference type="OrthoDB" id="9816296at2"/>
<dbReference type="Pfam" id="PF00440">
    <property type="entry name" value="TetR_N"/>
    <property type="match status" value="1"/>
</dbReference>
<dbReference type="EMBL" id="SRHY01000005">
    <property type="protein sequence ID" value="TFJ93505.1"/>
    <property type="molecule type" value="Genomic_DNA"/>
</dbReference>
<evidence type="ECO:0000259" key="6">
    <source>
        <dbReference type="PROSITE" id="PS50977"/>
    </source>
</evidence>
<evidence type="ECO:0000256" key="3">
    <source>
        <dbReference type="ARBA" id="ARBA00023125"/>
    </source>
</evidence>
<feature type="DNA-binding region" description="H-T-H motif" evidence="5">
    <location>
        <begin position="31"/>
        <end position="50"/>
    </location>
</feature>
<accession>A0A4Y9ADK5</accession>
<sequence>MPKRVNHRERKEKIAEATLKMIYQEGIEKATLREIAKEVGLSLGSVQYYFPRQKDLYEFTMESLYRRTEARIGNVILDDQTAFENAVSMLSQLVQVKNPQQRIENDIWAQLNLMPNKSPEYSQLKNRYRESYTAFVTRAVTILKENDDLLNKDHVEDETKTLAIFIDGLMFETVIYPEIYDEQAVEKQIREYLYKICR</sequence>
<dbReference type="InterPro" id="IPR001647">
    <property type="entry name" value="HTH_TetR"/>
</dbReference>
<evidence type="ECO:0000313" key="7">
    <source>
        <dbReference type="EMBL" id="TFJ93505.1"/>
    </source>
</evidence>
<dbReference type="RefSeq" id="WP_135109166.1">
    <property type="nucleotide sequence ID" value="NZ_SRHY01000005.1"/>
</dbReference>
<dbReference type="InterPro" id="IPR039538">
    <property type="entry name" value="BetI_C"/>
</dbReference>
<dbReference type="InterPro" id="IPR050109">
    <property type="entry name" value="HTH-type_TetR-like_transc_reg"/>
</dbReference>
<dbReference type="Pfam" id="PF13977">
    <property type="entry name" value="TetR_C_6"/>
    <property type="match status" value="1"/>
</dbReference>
<evidence type="ECO:0000256" key="4">
    <source>
        <dbReference type="ARBA" id="ARBA00023163"/>
    </source>
</evidence>
<dbReference type="InterPro" id="IPR036271">
    <property type="entry name" value="Tet_transcr_reg_TetR-rel_C_sf"/>
</dbReference>
<evidence type="ECO:0000256" key="2">
    <source>
        <dbReference type="ARBA" id="ARBA00023015"/>
    </source>
</evidence>
<evidence type="ECO:0000256" key="1">
    <source>
        <dbReference type="ARBA" id="ARBA00022491"/>
    </source>
</evidence>
<dbReference type="AlphaFoldDB" id="A0A4Y9ADK5"/>
<proteinExistence type="predicted"/>
<gene>
    <name evidence="7" type="ORF">E4U82_05970</name>
</gene>
<dbReference type="SUPFAM" id="SSF48498">
    <property type="entry name" value="Tetracyclin repressor-like, C-terminal domain"/>
    <property type="match status" value="1"/>
</dbReference>
<dbReference type="Proteomes" id="UP000298484">
    <property type="component" value="Unassembled WGS sequence"/>
</dbReference>
<reference evidence="7 8" key="1">
    <citation type="submission" date="2019-03" db="EMBL/GenBank/DDBJ databases">
        <title>Genome sequence of Lentibacillus salicampi ATCC BAA-719.</title>
        <authorList>
            <person name="Maclea K.S."/>
            <person name="Simoes Junior M."/>
        </authorList>
    </citation>
    <scope>NUCLEOTIDE SEQUENCE [LARGE SCALE GENOMIC DNA]</scope>
    <source>
        <strain evidence="7 8">ATCC BAA-719</strain>
    </source>
</reference>
<keyword evidence="3 5" id="KW-0238">DNA-binding</keyword>
<dbReference type="GO" id="GO:0003700">
    <property type="term" value="F:DNA-binding transcription factor activity"/>
    <property type="evidence" value="ECO:0007669"/>
    <property type="project" value="TreeGrafter"/>
</dbReference>
<keyword evidence="1" id="KW-0678">Repressor</keyword>
<dbReference type="GO" id="GO:0000976">
    <property type="term" value="F:transcription cis-regulatory region binding"/>
    <property type="evidence" value="ECO:0007669"/>
    <property type="project" value="TreeGrafter"/>
</dbReference>
<feature type="domain" description="HTH tetR-type" evidence="6">
    <location>
        <begin position="8"/>
        <end position="68"/>
    </location>
</feature>
<name>A0A4Y9ADK5_9BACI</name>
<comment type="caution">
    <text evidence="7">The sequence shown here is derived from an EMBL/GenBank/DDBJ whole genome shotgun (WGS) entry which is preliminary data.</text>
</comment>
<organism evidence="7 8">
    <name type="scientific">Lentibacillus salicampi</name>
    <dbReference type="NCBI Taxonomy" id="175306"/>
    <lineage>
        <taxon>Bacteria</taxon>
        <taxon>Bacillati</taxon>
        <taxon>Bacillota</taxon>
        <taxon>Bacilli</taxon>
        <taxon>Bacillales</taxon>
        <taxon>Bacillaceae</taxon>
        <taxon>Lentibacillus</taxon>
    </lineage>
</organism>
<dbReference type="PROSITE" id="PS50977">
    <property type="entry name" value="HTH_TETR_2"/>
    <property type="match status" value="1"/>
</dbReference>
<keyword evidence="4" id="KW-0804">Transcription</keyword>
<dbReference type="PANTHER" id="PTHR30055">
    <property type="entry name" value="HTH-TYPE TRANSCRIPTIONAL REGULATOR RUTR"/>
    <property type="match status" value="1"/>
</dbReference>